<evidence type="ECO:0000313" key="3">
    <source>
        <dbReference type="Proteomes" id="UP000218334"/>
    </source>
</evidence>
<name>A0A2H3B217_9AGAR</name>
<dbReference type="EMBL" id="KZ293493">
    <property type="protein sequence ID" value="PBK60048.1"/>
    <property type="molecule type" value="Genomic_DNA"/>
</dbReference>
<sequence>MQKYGSSGLQNCTSIPEPTDRNANAQEGINGTNLWSSTSGSTGVQHPCPNGEGKTSAWDGVGICVFTAVRSEILPNRWMGPSSDMRAPFGCDDSVEEVFNLAEYHASIWLLTSSFKFNDRGRVMYESGIVDSVATINNHAAVLSQVTNDRDFD</sequence>
<dbReference type="Proteomes" id="UP000218334">
    <property type="component" value="Unassembled WGS sequence"/>
</dbReference>
<organism evidence="2 3">
    <name type="scientific">Armillaria solidipes</name>
    <dbReference type="NCBI Taxonomy" id="1076256"/>
    <lineage>
        <taxon>Eukaryota</taxon>
        <taxon>Fungi</taxon>
        <taxon>Dikarya</taxon>
        <taxon>Basidiomycota</taxon>
        <taxon>Agaricomycotina</taxon>
        <taxon>Agaricomycetes</taxon>
        <taxon>Agaricomycetidae</taxon>
        <taxon>Agaricales</taxon>
        <taxon>Marasmiineae</taxon>
        <taxon>Physalacriaceae</taxon>
        <taxon>Armillaria</taxon>
    </lineage>
</organism>
<feature type="compositionally biased region" description="Polar residues" evidence="1">
    <location>
        <begin position="1"/>
        <end position="44"/>
    </location>
</feature>
<evidence type="ECO:0000313" key="2">
    <source>
        <dbReference type="EMBL" id="PBK60048.1"/>
    </source>
</evidence>
<gene>
    <name evidence="2" type="ORF">ARMSODRAFT_982608</name>
</gene>
<reference evidence="3" key="1">
    <citation type="journal article" date="2017" name="Nat. Ecol. Evol.">
        <title>Genome expansion and lineage-specific genetic innovations in the forest pathogenic fungi Armillaria.</title>
        <authorList>
            <person name="Sipos G."/>
            <person name="Prasanna A.N."/>
            <person name="Walter M.C."/>
            <person name="O'Connor E."/>
            <person name="Balint B."/>
            <person name="Krizsan K."/>
            <person name="Kiss B."/>
            <person name="Hess J."/>
            <person name="Varga T."/>
            <person name="Slot J."/>
            <person name="Riley R."/>
            <person name="Boka B."/>
            <person name="Rigling D."/>
            <person name="Barry K."/>
            <person name="Lee J."/>
            <person name="Mihaltcheva S."/>
            <person name="LaButti K."/>
            <person name="Lipzen A."/>
            <person name="Waldron R."/>
            <person name="Moloney N.M."/>
            <person name="Sperisen C."/>
            <person name="Kredics L."/>
            <person name="Vagvoelgyi C."/>
            <person name="Patrignani A."/>
            <person name="Fitzpatrick D."/>
            <person name="Nagy I."/>
            <person name="Doyle S."/>
            <person name="Anderson J.B."/>
            <person name="Grigoriev I.V."/>
            <person name="Gueldener U."/>
            <person name="Muensterkoetter M."/>
            <person name="Nagy L.G."/>
        </authorList>
    </citation>
    <scope>NUCLEOTIDE SEQUENCE [LARGE SCALE GENOMIC DNA]</scope>
    <source>
        <strain evidence="3">28-4</strain>
    </source>
</reference>
<accession>A0A2H3B217</accession>
<protein>
    <submittedName>
        <fullName evidence="2">Uncharacterized protein</fullName>
    </submittedName>
</protein>
<evidence type="ECO:0000256" key="1">
    <source>
        <dbReference type="SAM" id="MobiDB-lite"/>
    </source>
</evidence>
<dbReference type="AlphaFoldDB" id="A0A2H3B217"/>
<proteinExistence type="predicted"/>
<keyword evidence="3" id="KW-1185">Reference proteome</keyword>
<feature type="region of interest" description="Disordered" evidence="1">
    <location>
        <begin position="1"/>
        <end position="47"/>
    </location>
</feature>